<protein>
    <submittedName>
        <fullName evidence="1">Uncharacterized protein</fullName>
    </submittedName>
</protein>
<keyword evidence="2" id="KW-1185">Reference proteome</keyword>
<gene>
    <name evidence="1" type="ORF">GCM10010357_21500</name>
</gene>
<dbReference type="InterPro" id="IPR029032">
    <property type="entry name" value="AhpD-like"/>
</dbReference>
<dbReference type="Proteomes" id="UP001500879">
    <property type="component" value="Unassembled WGS sequence"/>
</dbReference>
<dbReference type="EMBL" id="BAAABX010000023">
    <property type="protein sequence ID" value="GAA0400165.1"/>
    <property type="molecule type" value="Genomic_DNA"/>
</dbReference>
<evidence type="ECO:0000313" key="1">
    <source>
        <dbReference type="EMBL" id="GAA0400165.1"/>
    </source>
</evidence>
<dbReference type="RefSeq" id="WP_344022522.1">
    <property type="nucleotide sequence ID" value="NZ_BAAABX010000023.1"/>
</dbReference>
<proteinExistence type="predicted"/>
<organism evidence="1 2">
    <name type="scientific">Streptomyces luteireticuli</name>
    <dbReference type="NCBI Taxonomy" id="173858"/>
    <lineage>
        <taxon>Bacteria</taxon>
        <taxon>Bacillati</taxon>
        <taxon>Actinomycetota</taxon>
        <taxon>Actinomycetes</taxon>
        <taxon>Kitasatosporales</taxon>
        <taxon>Streptomycetaceae</taxon>
        <taxon>Streptomyces</taxon>
    </lineage>
</organism>
<dbReference type="SUPFAM" id="SSF69118">
    <property type="entry name" value="AhpD-like"/>
    <property type="match status" value="1"/>
</dbReference>
<reference evidence="1 2" key="1">
    <citation type="journal article" date="2019" name="Int. J. Syst. Evol. Microbiol.">
        <title>The Global Catalogue of Microorganisms (GCM) 10K type strain sequencing project: providing services to taxonomists for standard genome sequencing and annotation.</title>
        <authorList>
            <consortium name="The Broad Institute Genomics Platform"/>
            <consortium name="The Broad Institute Genome Sequencing Center for Infectious Disease"/>
            <person name="Wu L."/>
            <person name="Ma J."/>
        </authorList>
    </citation>
    <scope>NUCLEOTIDE SEQUENCE [LARGE SCALE GENOMIC DNA]</scope>
    <source>
        <strain evidence="1 2">JCM 4788</strain>
    </source>
</reference>
<dbReference type="Gene3D" id="1.20.1290.10">
    <property type="entry name" value="AhpD-like"/>
    <property type="match status" value="1"/>
</dbReference>
<name>A0ABN0YLV5_9ACTN</name>
<sequence>MSDLIQPSAPGSRVPPMPMDHADPYVVTEFDKSARTWGIPNNLFRTMAWQNGLARTEVDYANSFIFDPPRYGNVPRPSGDVLFPQTGLVDRVAKELVINLVSLLNRSRYSVTHHTFIGFTTLCQDLPYGDPAERARRAEEMLFHLVDCTGKPDFENQAYDSGPLYTEPQLLCLRLAEAIQRDPHSVTDEQFAALRAAFRDRAEETVAKGPLGGQPGTGTDGYLDAYVNAMLVELTWCIAHFSGLLNTWFTVLKVMDETDPQQDGTDFVATYNQRVPERIKVRNNNLLGATGWGR</sequence>
<comment type="caution">
    <text evidence="1">The sequence shown here is derived from an EMBL/GenBank/DDBJ whole genome shotgun (WGS) entry which is preliminary data.</text>
</comment>
<evidence type="ECO:0000313" key="2">
    <source>
        <dbReference type="Proteomes" id="UP001500879"/>
    </source>
</evidence>
<accession>A0ABN0YLV5</accession>